<dbReference type="AlphaFoldDB" id="A0A1D3LAC0"/>
<dbReference type="EMBL" id="FMIO01000478">
    <property type="protein sequence ID" value="SCL95532.1"/>
    <property type="molecule type" value="Genomic_DNA"/>
</dbReference>
<proteinExistence type="predicted"/>
<accession>A0A1D3LAC0</accession>
<protein>
    <submittedName>
        <fullName evidence="1">Uncharacterized protein</fullName>
    </submittedName>
</protein>
<evidence type="ECO:0000313" key="2">
    <source>
        <dbReference type="Proteomes" id="UP000195879"/>
    </source>
</evidence>
<organism evidence="1 2">
    <name type="scientific">Plasmodium chabaudi adami</name>
    <dbReference type="NCBI Taxonomy" id="5826"/>
    <lineage>
        <taxon>Eukaryota</taxon>
        <taxon>Sar</taxon>
        <taxon>Alveolata</taxon>
        <taxon>Apicomplexa</taxon>
        <taxon>Aconoidasida</taxon>
        <taxon>Haemosporida</taxon>
        <taxon>Plasmodiidae</taxon>
        <taxon>Plasmodium</taxon>
        <taxon>Plasmodium (Vinckeia)</taxon>
    </lineage>
</organism>
<reference evidence="1 2" key="1">
    <citation type="submission" date="2016-08" db="EMBL/GenBank/DDBJ databases">
        <authorList>
            <consortium name="Pathogen Informatics"/>
        </authorList>
    </citation>
    <scope>NUCLEOTIDE SEQUENCE [LARGE SCALE GENOMIC DNA]</scope>
    <source>
        <strain evidence="1 2">DK</strain>
    </source>
</reference>
<sequence length="68" mass="7961">MAAEKMCKLFLEGDGYFNGKDVDMQKINNDLIIKSYCSNGDCSIYLYKNNMIPIYRLKKIHYNGDRKN</sequence>
<dbReference type="Proteomes" id="UP000195879">
    <property type="component" value="Unassembled WGS sequence"/>
</dbReference>
<feature type="non-terminal residue" evidence="1">
    <location>
        <position position="68"/>
    </location>
</feature>
<evidence type="ECO:0000313" key="1">
    <source>
        <dbReference type="EMBL" id="SCL95532.1"/>
    </source>
</evidence>
<name>A0A1D3LAC0_PLACE</name>
<gene>
    <name evidence="1" type="ORF">PCHDK_000545300</name>
</gene>